<keyword evidence="1 2" id="KW-0728">SH3 domain</keyword>
<feature type="domain" description="SH3" evidence="3">
    <location>
        <begin position="4"/>
        <end position="75"/>
    </location>
</feature>
<proteinExistence type="predicted"/>
<dbReference type="PRINTS" id="PR00452">
    <property type="entry name" value="SH3DOMAIN"/>
</dbReference>
<evidence type="ECO:0000256" key="1">
    <source>
        <dbReference type="ARBA" id="ARBA00022443"/>
    </source>
</evidence>
<dbReference type="InterPro" id="IPR036028">
    <property type="entry name" value="SH3-like_dom_sf"/>
</dbReference>
<dbReference type="Pfam" id="PF00018">
    <property type="entry name" value="SH3_1"/>
    <property type="match status" value="1"/>
</dbReference>
<keyword evidence="5" id="KW-1185">Reference proteome</keyword>
<comment type="caution">
    <text evidence="4">The sequence shown here is derived from an EMBL/GenBank/DDBJ whole genome shotgun (WGS) entry which is preliminary data.</text>
</comment>
<sequence length="124" mass="14401">MSAGSDEVVIALYDYTAKDPEELSIRKNEQLTLLDSKFTWWKGNEVNLIKVKSALCGFKNKLALYGRNLARRNSSSFPACNNLLSVTKVFLMLMLRHTASIFRNCMKTWKFGFRMYYNWRLLTG</sequence>
<dbReference type="Gene3D" id="2.30.30.40">
    <property type="entry name" value="SH3 Domains"/>
    <property type="match status" value="1"/>
</dbReference>
<evidence type="ECO:0000259" key="3">
    <source>
        <dbReference type="PROSITE" id="PS50002"/>
    </source>
</evidence>
<dbReference type="Proteomes" id="UP001642483">
    <property type="component" value="Unassembled WGS sequence"/>
</dbReference>
<dbReference type="SUPFAM" id="SSF50044">
    <property type="entry name" value="SH3-domain"/>
    <property type="match status" value="1"/>
</dbReference>
<reference evidence="4 5" key="1">
    <citation type="submission" date="2024-02" db="EMBL/GenBank/DDBJ databases">
        <authorList>
            <person name="Daric V."/>
            <person name="Darras S."/>
        </authorList>
    </citation>
    <scope>NUCLEOTIDE SEQUENCE [LARGE SCALE GENOMIC DNA]</scope>
</reference>
<evidence type="ECO:0000256" key="2">
    <source>
        <dbReference type="PROSITE-ProRule" id="PRU00192"/>
    </source>
</evidence>
<dbReference type="PROSITE" id="PS50002">
    <property type="entry name" value="SH3"/>
    <property type="match status" value="1"/>
</dbReference>
<organism evidence="4 5">
    <name type="scientific">Clavelina lepadiformis</name>
    <name type="common">Light-bulb sea squirt</name>
    <name type="synonym">Ascidia lepadiformis</name>
    <dbReference type="NCBI Taxonomy" id="159417"/>
    <lineage>
        <taxon>Eukaryota</taxon>
        <taxon>Metazoa</taxon>
        <taxon>Chordata</taxon>
        <taxon>Tunicata</taxon>
        <taxon>Ascidiacea</taxon>
        <taxon>Aplousobranchia</taxon>
        <taxon>Clavelinidae</taxon>
        <taxon>Clavelina</taxon>
    </lineage>
</organism>
<gene>
    <name evidence="4" type="ORF">CVLEPA_LOCUS31309</name>
</gene>
<accession>A0ABP0H1D8</accession>
<dbReference type="InterPro" id="IPR001452">
    <property type="entry name" value="SH3_domain"/>
</dbReference>
<dbReference type="EMBL" id="CAWYQH010000174">
    <property type="protein sequence ID" value="CAK8697809.1"/>
    <property type="molecule type" value="Genomic_DNA"/>
</dbReference>
<protein>
    <recommendedName>
        <fullName evidence="3">SH3 domain-containing protein</fullName>
    </recommendedName>
</protein>
<name>A0ABP0H1D8_CLALP</name>
<evidence type="ECO:0000313" key="5">
    <source>
        <dbReference type="Proteomes" id="UP001642483"/>
    </source>
</evidence>
<evidence type="ECO:0000313" key="4">
    <source>
        <dbReference type="EMBL" id="CAK8697809.1"/>
    </source>
</evidence>